<protein>
    <recommendedName>
        <fullName evidence="8">Cardiolipin synthase N-terminal domain-containing protein</fullName>
    </recommendedName>
</protein>
<dbReference type="InterPro" id="IPR027379">
    <property type="entry name" value="CLS_N"/>
</dbReference>
<keyword evidence="4 7" id="KW-1133">Transmembrane helix</keyword>
<evidence type="ECO:0000256" key="3">
    <source>
        <dbReference type="ARBA" id="ARBA00022692"/>
    </source>
</evidence>
<dbReference type="AlphaFoldDB" id="A0A5P9Q711"/>
<evidence type="ECO:0000259" key="8">
    <source>
        <dbReference type="Pfam" id="PF13396"/>
    </source>
</evidence>
<feature type="transmembrane region" description="Helical" evidence="7">
    <location>
        <begin position="35"/>
        <end position="55"/>
    </location>
</feature>
<comment type="subcellular location">
    <subcellularLocation>
        <location evidence="1">Cell membrane</location>
        <topology evidence="1">Multi-pass membrane protein</topology>
    </subcellularLocation>
</comment>
<proteinExistence type="predicted"/>
<evidence type="ECO:0000256" key="7">
    <source>
        <dbReference type="SAM" id="Phobius"/>
    </source>
</evidence>
<evidence type="ECO:0000313" key="9">
    <source>
        <dbReference type="EMBL" id="QFU97203.1"/>
    </source>
</evidence>
<name>A0A5P9Q711_9MICO</name>
<accession>A0A5P9Q711</accession>
<keyword evidence="2" id="KW-1003">Cell membrane</keyword>
<dbReference type="KEGG" id="lxl:KDY119_00697"/>
<gene>
    <name evidence="9" type="ORF">KDY119_00697</name>
</gene>
<dbReference type="Pfam" id="PF13396">
    <property type="entry name" value="PLDc_N"/>
    <property type="match status" value="1"/>
</dbReference>
<reference evidence="9 10" key="1">
    <citation type="submission" date="2019-10" db="EMBL/GenBank/DDBJ databases">
        <title>Genome sequence of Luteimicrobium xylanilyticum HY-24.</title>
        <authorList>
            <person name="Kim D.Y."/>
            <person name="Park H.-Y."/>
        </authorList>
    </citation>
    <scope>NUCLEOTIDE SEQUENCE [LARGE SCALE GENOMIC DNA]</scope>
    <source>
        <strain evidence="9 10">HY-24</strain>
    </source>
</reference>
<sequence>MFRGLLVLAAIGLLVYALTDCATSQDKRPAGAPKALWILAIVLLPVLGPVLWLVLSRVGDAGAGQTSARGPRSSGPVAPDDDPEFLRRLDQERRRREQRDRRPAPHDDNQDPSA</sequence>
<dbReference type="OrthoDB" id="3298527at2"/>
<dbReference type="EMBL" id="CP045529">
    <property type="protein sequence ID" value="QFU97203.1"/>
    <property type="molecule type" value="Genomic_DNA"/>
</dbReference>
<keyword evidence="3 7" id="KW-0812">Transmembrane</keyword>
<evidence type="ECO:0000256" key="6">
    <source>
        <dbReference type="SAM" id="MobiDB-lite"/>
    </source>
</evidence>
<evidence type="ECO:0000256" key="5">
    <source>
        <dbReference type="ARBA" id="ARBA00023136"/>
    </source>
</evidence>
<dbReference type="GO" id="GO:0005886">
    <property type="term" value="C:plasma membrane"/>
    <property type="evidence" value="ECO:0007669"/>
    <property type="project" value="UniProtKB-SubCell"/>
</dbReference>
<organism evidence="9 10">
    <name type="scientific">Luteimicrobium xylanilyticum</name>
    <dbReference type="NCBI Taxonomy" id="1133546"/>
    <lineage>
        <taxon>Bacteria</taxon>
        <taxon>Bacillati</taxon>
        <taxon>Actinomycetota</taxon>
        <taxon>Actinomycetes</taxon>
        <taxon>Micrococcales</taxon>
        <taxon>Luteimicrobium</taxon>
    </lineage>
</organism>
<feature type="region of interest" description="Disordered" evidence="6">
    <location>
        <begin position="62"/>
        <end position="114"/>
    </location>
</feature>
<evidence type="ECO:0000256" key="1">
    <source>
        <dbReference type="ARBA" id="ARBA00004651"/>
    </source>
</evidence>
<dbReference type="Proteomes" id="UP000326702">
    <property type="component" value="Chromosome"/>
</dbReference>
<evidence type="ECO:0000256" key="4">
    <source>
        <dbReference type="ARBA" id="ARBA00022989"/>
    </source>
</evidence>
<feature type="compositionally biased region" description="Basic and acidic residues" evidence="6">
    <location>
        <begin position="84"/>
        <end position="114"/>
    </location>
</feature>
<dbReference type="RefSeq" id="WP_036953452.1">
    <property type="nucleotide sequence ID" value="NZ_BAABIH010000001.1"/>
</dbReference>
<evidence type="ECO:0000256" key="2">
    <source>
        <dbReference type="ARBA" id="ARBA00022475"/>
    </source>
</evidence>
<evidence type="ECO:0000313" key="10">
    <source>
        <dbReference type="Proteomes" id="UP000326702"/>
    </source>
</evidence>
<keyword evidence="5 7" id="KW-0472">Membrane</keyword>
<feature type="domain" description="Cardiolipin synthase N-terminal" evidence="8">
    <location>
        <begin position="13"/>
        <end position="57"/>
    </location>
</feature>
<keyword evidence="10" id="KW-1185">Reference proteome</keyword>